<reference evidence="2" key="1">
    <citation type="submission" date="2021-07" db="EMBL/GenBank/DDBJ databases">
        <authorList>
            <person name="Branca A.L. A."/>
        </authorList>
    </citation>
    <scope>NUCLEOTIDE SEQUENCE</scope>
</reference>
<feature type="domain" description="DUF7770" evidence="1">
    <location>
        <begin position="79"/>
        <end position="194"/>
    </location>
</feature>
<dbReference type="EMBL" id="CAJVNV010000644">
    <property type="protein sequence ID" value="CAG8336098.1"/>
    <property type="molecule type" value="Genomic_DNA"/>
</dbReference>
<dbReference type="Proteomes" id="UP001153461">
    <property type="component" value="Unassembled WGS sequence"/>
</dbReference>
<gene>
    <name evidence="2" type="ORF">PNAL_LOCUS10716</name>
</gene>
<sequence length="195" mass="21688">MGIKRTPFLNFLVLCNPSVLSRPQDLLCIDYTIFLKSCDLASLAMSGFQPVHYVPASRQAQMLAMPVKRILAVPHRKAGGTNHWCLYLSTSPTSSIRIDCQPSHAVPSSAQFILDVTTGLSVRQVVGEITRYGRYKYEFDANGVGCRCWTTDQINLLYQLQFLSNASQVTAAKAGILKLWPDQTPLPLDQGAYYQ</sequence>
<dbReference type="AlphaFoldDB" id="A0A9W4ITM1"/>
<protein>
    <recommendedName>
        <fullName evidence="1">DUF7770 domain-containing protein</fullName>
    </recommendedName>
</protein>
<organism evidence="2 3">
    <name type="scientific">Penicillium nalgiovense</name>
    <dbReference type="NCBI Taxonomy" id="60175"/>
    <lineage>
        <taxon>Eukaryota</taxon>
        <taxon>Fungi</taxon>
        <taxon>Dikarya</taxon>
        <taxon>Ascomycota</taxon>
        <taxon>Pezizomycotina</taxon>
        <taxon>Eurotiomycetes</taxon>
        <taxon>Eurotiomycetidae</taxon>
        <taxon>Eurotiales</taxon>
        <taxon>Aspergillaceae</taxon>
        <taxon>Penicillium</taxon>
    </lineage>
</organism>
<evidence type="ECO:0000259" key="1">
    <source>
        <dbReference type="Pfam" id="PF24968"/>
    </source>
</evidence>
<accession>A0A9W4ITM1</accession>
<dbReference type="InterPro" id="IPR056672">
    <property type="entry name" value="DUF7770"/>
</dbReference>
<evidence type="ECO:0000313" key="3">
    <source>
        <dbReference type="Proteomes" id="UP001153461"/>
    </source>
</evidence>
<evidence type="ECO:0000313" key="2">
    <source>
        <dbReference type="EMBL" id="CAG8336098.1"/>
    </source>
</evidence>
<dbReference type="Pfam" id="PF24968">
    <property type="entry name" value="DUF7770"/>
    <property type="match status" value="1"/>
</dbReference>
<comment type="caution">
    <text evidence="2">The sequence shown here is derived from an EMBL/GenBank/DDBJ whole genome shotgun (WGS) entry which is preliminary data.</text>
</comment>
<name>A0A9W4ITM1_PENNA</name>
<proteinExistence type="predicted"/>